<dbReference type="Proteomes" id="UP000179807">
    <property type="component" value="Unassembled WGS sequence"/>
</dbReference>
<keyword evidence="1" id="KW-0812">Transmembrane</keyword>
<name>A0A1J4JHS0_9EUKA</name>
<evidence type="ECO:0000256" key="1">
    <source>
        <dbReference type="SAM" id="Phobius"/>
    </source>
</evidence>
<feature type="transmembrane region" description="Helical" evidence="1">
    <location>
        <begin position="176"/>
        <end position="198"/>
    </location>
</feature>
<sequence length="262" mass="30347">MEVIWPWSIIEVSWGPFIEIPRARRRVIKPAWWSIWWRRPVIEIPWPVAESARRGSVVEIIWPEVWSWSIIEVSWRPVVEISRWAVWWSIKSVIWAVVEVIRSKTGSIVPPSVWSVIESVWTIVESAWSVIKSIWWSIVEPPHSVVGTTLETIWSIVLPAPVGPVESARIIESVRAAIWAVIAKITVIVTVTIVVEAISSRRWFVIRSVVWKIFVIVIICFAWSVICVIVAKFTLVWLVILLKYFVPIHIVRDITRRVSSVK</sequence>
<comment type="caution">
    <text evidence="2">The sequence shown here is derived from an EMBL/GenBank/DDBJ whole genome shotgun (WGS) entry which is preliminary data.</text>
</comment>
<protein>
    <submittedName>
        <fullName evidence="2">Uncharacterized protein</fullName>
    </submittedName>
</protein>
<evidence type="ECO:0000313" key="3">
    <source>
        <dbReference type="Proteomes" id="UP000179807"/>
    </source>
</evidence>
<keyword evidence="1" id="KW-1133">Transmembrane helix</keyword>
<organism evidence="2 3">
    <name type="scientific">Tritrichomonas foetus</name>
    <dbReference type="NCBI Taxonomy" id="1144522"/>
    <lineage>
        <taxon>Eukaryota</taxon>
        <taxon>Metamonada</taxon>
        <taxon>Parabasalia</taxon>
        <taxon>Tritrichomonadida</taxon>
        <taxon>Tritrichomonadidae</taxon>
        <taxon>Tritrichomonas</taxon>
    </lineage>
</organism>
<dbReference type="AlphaFoldDB" id="A0A1J4JHS0"/>
<feature type="transmembrane region" description="Helical" evidence="1">
    <location>
        <begin position="237"/>
        <end position="255"/>
    </location>
</feature>
<reference evidence="2" key="1">
    <citation type="submission" date="2016-10" db="EMBL/GenBank/DDBJ databases">
        <authorList>
            <person name="Benchimol M."/>
            <person name="Almeida L.G."/>
            <person name="Vasconcelos A.T."/>
            <person name="Perreira-Neves A."/>
            <person name="Rosa I.A."/>
            <person name="Tasca T."/>
            <person name="Bogo M.R."/>
            <person name="de Souza W."/>
        </authorList>
    </citation>
    <scope>NUCLEOTIDE SEQUENCE [LARGE SCALE GENOMIC DNA]</scope>
    <source>
        <strain evidence="2">K</strain>
    </source>
</reference>
<proteinExistence type="predicted"/>
<keyword evidence="3" id="KW-1185">Reference proteome</keyword>
<gene>
    <name evidence="2" type="ORF">TRFO_08682</name>
</gene>
<feature type="transmembrane region" description="Helical" evidence="1">
    <location>
        <begin position="210"/>
        <end position="231"/>
    </location>
</feature>
<dbReference type="VEuPathDB" id="TrichDB:TRFO_08682"/>
<dbReference type="RefSeq" id="XP_068351843.1">
    <property type="nucleotide sequence ID" value="XM_068494439.1"/>
</dbReference>
<dbReference type="GeneID" id="94829143"/>
<dbReference type="EMBL" id="MLAK01001038">
    <property type="protein sequence ID" value="OHS98706.1"/>
    <property type="molecule type" value="Genomic_DNA"/>
</dbReference>
<evidence type="ECO:0000313" key="2">
    <source>
        <dbReference type="EMBL" id="OHS98706.1"/>
    </source>
</evidence>
<accession>A0A1J4JHS0</accession>
<keyword evidence="1" id="KW-0472">Membrane</keyword>